<reference evidence="7 8" key="1">
    <citation type="submission" date="2021-06" db="EMBL/GenBank/DDBJ databases">
        <title>Bacillus sp. RD4P76, an endophyte from a halophyte.</title>
        <authorList>
            <person name="Sun J.-Q."/>
        </authorList>
    </citation>
    <scope>NUCLEOTIDE SEQUENCE [LARGE SCALE GENOMIC DNA]</scope>
    <source>
        <strain evidence="7 8">CGMCC 1.15917</strain>
    </source>
</reference>
<dbReference type="InterPro" id="IPR010964">
    <property type="entry name" value="M20A_pepV-rel"/>
</dbReference>
<evidence type="ECO:0000256" key="1">
    <source>
        <dbReference type="ARBA" id="ARBA00001947"/>
    </source>
</evidence>
<dbReference type="InterPro" id="IPR011650">
    <property type="entry name" value="Peptidase_M20_dimer"/>
</dbReference>
<sequence>MNWNEEVLKRKEDLLKDLTDLLKMESTKDSETRDEGKPMGHAIAKTLDFMLKLSSQQGFRTKNHEGFYGYGEIGPQASEEYVAVLTHLDVVPATGSWTSPPFEPTIRDGKLFARGVIDDKGPTMSVFYAIKLLKELEVPLKRKVRIIFGTDEESGMSCLRKYREVESPPTAGFAPDAMFPIINAEKGQINVKCVLKKTSQESEFTTQDFTLLSFNAGSRPNMVPETATAVLTGKGTDLKGKFTNYIQQNRVTGEFQEIGQEKWKLTVKGVSSHSMEPFKGVNAAVSLARFLLTLSTNQPARKYCTFINGLFWEDHFGEKLAIAHSDDITGPLTVNPAIFQYNSESSSDCYVHINIRYPVTATFENIETKLTDAIKIFDFSIGEIKNKNPHHVDKELPMIQALQEAYEGETNQKASLLSSGGNTYASLLPNCVAFGAVFPGKEMTAHQKDEYIEVDDLLKATAIYARSIYNLANM</sequence>
<protein>
    <submittedName>
        <fullName evidence="7">Dipeptidase PepV</fullName>
        <ecNumber evidence="7">3.4.13.-</ecNumber>
    </submittedName>
</protein>
<name>A0ABS6JGT7_9BACI</name>
<evidence type="ECO:0000256" key="3">
    <source>
        <dbReference type="ARBA" id="ARBA00022670"/>
    </source>
</evidence>
<dbReference type="PANTHER" id="PTHR43808">
    <property type="entry name" value="ACETYLORNITHINE DEACETYLASE"/>
    <property type="match status" value="1"/>
</dbReference>
<keyword evidence="7" id="KW-0378">Hydrolase</keyword>
<dbReference type="NCBIfam" id="TIGR01887">
    <property type="entry name" value="dipeptidaselike"/>
    <property type="match status" value="1"/>
</dbReference>
<dbReference type="EC" id="3.4.13.-" evidence="7"/>
<dbReference type="GO" id="GO:0016805">
    <property type="term" value="F:dipeptidase activity"/>
    <property type="evidence" value="ECO:0007669"/>
    <property type="project" value="UniProtKB-KW"/>
</dbReference>
<dbReference type="Pfam" id="PF01546">
    <property type="entry name" value="Peptidase_M20"/>
    <property type="match status" value="1"/>
</dbReference>
<evidence type="ECO:0000313" key="8">
    <source>
        <dbReference type="Proteomes" id="UP000784880"/>
    </source>
</evidence>
<evidence type="ECO:0000256" key="5">
    <source>
        <dbReference type="ARBA" id="ARBA00023049"/>
    </source>
</evidence>
<evidence type="ECO:0000313" key="7">
    <source>
        <dbReference type="EMBL" id="MBU9712811.1"/>
    </source>
</evidence>
<dbReference type="InterPro" id="IPR050072">
    <property type="entry name" value="Peptidase_M20A"/>
</dbReference>
<keyword evidence="4" id="KW-0862">Zinc</keyword>
<dbReference type="NCBIfam" id="NF005591">
    <property type="entry name" value="PRK07318.1"/>
    <property type="match status" value="1"/>
</dbReference>
<comment type="cofactor">
    <cofactor evidence="1">
        <name>Zn(2+)</name>
        <dbReference type="ChEBI" id="CHEBI:29105"/>
    </cofactor>
</comment>
<accession>A0ABS6JGT7</accession>
<dbReference type="InterPro" id="IPR002933">
    <property type="entry name" value="Peptidase_M20"/>
</dbReference>
<evidence type="ECO:0000256" key="4">
    <source>
        <dbReference type="ARBA" id="ARBA00022833"/>
    </source>
</evidence>
<comment type="similarity">
    <text evidence="2">Belongs to the peptidase M20A family.</text>
</comment>
<keyword evidence="8" id="KW-1185">Reference proteome</keyword>
<dbReference type="Pfam" id="PF07687">
    <property type="entry name" value="M20_dimer"/>
    <property type="match status" value="1"/>
</dbReference>
<proteinExistence type="inferred from homology"/>
<organism evidence="7 8">
    <name type="scientific">Evansella tamaricis</name>
    <dbReference type="NCBI Taxonomy" id="2069301"/>
    <lineage>
        <taxon>Bacteria</taxon>
        <taxon>Bacillati</taxon>
        <taxon>Bacillota</taxon>
        <taxon>Bacilli</taxon>
        <taxon>Bacillales</taxon>
        <taxon>Bacillaceae</taxon>
        <taxon>Evansella</taxon>
    </lineage>
</organism>
<keyword evidence="5" id="KW-0482">Metalloprotease</keyword>
<evidence type="ECO:0000259" key="6">
    <source>
        <dbReference type="Pfam" id="PF07687"/>
    </source>
</evidence>
<comment type="caution">
    <text evidence="7">The sequence shown here is derived from an EMBL/GenBank/DDBJ whole genome shotgun (WGS) entry which is preliminary data.</text>
</comment>
<feature type="domain" description="Peptidase M20 dimerisation" evidence="6">
    <location>
        <begin position="262"/>
        <end position="375"/>
    </location>
</feature>
<dbReference type="Proteomes" id="UP000784880">
    <property type="component" value="Unassembled WGS sequence"/>
</dbReference>
<keyword evidence="3" id="KW-0645">Protease</keyword>
<keyword evidence="7" id="KW-0224">Dipeptidase</keyword>
<evidence type="ECO:0000256" key="2">
    <source>
        <dbReference type="ARBA" id="ARBA00006247"/>
    </source>
</evidence>
<gene>
    <name evidence="7" type="primary">pepV</name>
    <name evidence="7" type="ORF">KS419_13855</name>
</gene>
<dbReference type="EMBL" id="JAHQCS010000111">
    <property type="protein sequence ID" value="MBU9712811.1"/>
    <property type="molecule type" value="Genomic_DNA"/>
</dbReference>
<dbReference type="PANTHER" id="PTHR43808:SF31">
    <property type="entry name" value="N-ACETYL-L-CITRULLINE DEACETYLASE"/>
    <property type="match status" value="1"/>
</dbReference>
<dbReference type="RefSeq" id="WP_217066988.1">
    <property type="nucleotide sequence ID" value="NZ_JAHQCS010000111.1"/>
</dbReference>